<dbReference type="InterPro" id="IPR035919">
    <property type="entry name" value="EAL_sf"/>
</dbReference>
<proteinExistence type="predicted"/>
<dbReference type="OrthoDB" id="8552213at2"/>
<reference evidence="2 3" key="1">
    <citation type="journal article" date="2019" name="Environ. Microbiol.">
        <title>Species interactions and distinct microbial communities in high Arctic permafrost affected cryosols are associated with the CH4 and CO2 gas fluxes.</title>
        <authorList>
            <person name="Altshuler I."/>
            <person name="Hamel J."/>
            <person name="Turney S."/>
            <person name="Magnuson E."/>
            <person name="Levesque R."/>
            <person name="Greer C."/>
            <person name="Whyte L.G."/>
        </authorList>
    </citation>
    <scope>NUCLEOTIDE SEQUENCE [LARGE SCALE GENOMIC DNA]</scope>
    <source>
        <strain evidence="2 3">E4</strain>
    </source>
</reference>
<organism evidence="2 3">
    <name type="scientific">Ewingella americana</name>
    <dbReference type="NCBI Taxonomy" id="41202"/>
    <lineage>
        <taxon>Bacteria</taxon>
        <taxon>Pseudomonadati</taxon>
        <taxon>Pseudomonadota</taxon>
        <taxon>Gammaproteobacteria</taxon>
        <taxon>Enterobacterales</taxon>
        <taxon>Yersiniaceae</taxon>
        <taxon>Ewingella</taxon>
    </lineage>
</organism>
<gene>
    <name evidence="2" type="ORF">EAH77_09200</name>
</gene>
<evidence type="ECO:0000259" key="1">
    <source>
        <dbReference type="PROSITE" id="PS50883"/>
    </source>
</evidence>
<dbReference type="InterPro" id="IPR001633">
    <property type="entry name" value="EAL_dom"/>
</dbReference>
<dbReference type="Gene3D" id="3.20.20.450">
    <property type="entry name" value="EAL domain"/>
    <property type="match status" value="1"/>
</dbReference>
<accession>A0A502GNE2</accession>
<protein>
    <submittedName>
        <fullName evidence="2">EAL domain-containing protein</fullName>
    </submittedName>
</protein>
<feature type="domain" description="EAL" evidence="1">
    <location>
        <begin position="1"/>
        <end position="242"/>
    </location>
</feature>
<dbReference type="Proteomes" id="UP000317663">
    <property type="component" value="Unassembled WGS sequence"/>
</dbReference>
<dbReference type="AlphaFoldDB" id="A0A502GNE2"/>
<keyword evidence="3" id="KW-1185">Reference proteome</keyword>
<dbReference type="EMBL" id="RCZD01000004">
    <property type="protein sequence ID" value="TPG62820.1"/>
    <property type="molecule type" value="Genomic_DNA"/>
</dbReference>
<evidence type="ECO:0000313" key="3">
    <source>
        <dbReference type="Proteomes" id="UP000317663"/>
    </source>
</evidence>
<dbReference type="Pfam" id="PF00563">
    <property type="entry name" value="EAL"/>
    <property type="match status" value="1"/>
</dbReference>
<dbReference type="PROSITE" id="PS50883">
    <property type="entry name" value="EAL"/>
    <property type="match status" value="1"/>
</dbReference>
<evidence type="ECO:0000313" key="2">
    <source>
        <dbReference type="EMBL" id="TPG62820.1"/>
    </source>
</evidence>
<comment type="caution">
    <text evidence="2">The sequence shown here is derived from an EMBL/GenBank/DDBJ whole genome shotgun (WGS) entry which is preliminary data.</text>
</comment>
<dbReference type="RefSeq" id="WP_140471893.1">
    <property type="nucleotide sequence ID" value="NZ_RCZD01000004.1"/>
</dbReference>
<sequence>MKIQFDTAFNSNYLCQPIYSGKGKLLAVELICRFASIDSKLIMPTELVLNLLDTQQLSHFLAEQSAWAQEHAVWFEANQVILNISIEEKLAKIIIENIDIRDELKACSFIHLSLSESFPQLSQGKRNSQLMALKSHFTLWLDGFGSGNVNMVPVFDHIFSGVKLDRGLFWELYQGENFTIVLPSLIRNINRFCHNIVIDGLDNTEHFDALNKSEVQGMKGQLWPGVEPSQLDALLRRPPQYH</sequence>
<dbReference type="SUPFAM" id="SSF141868">
    <property type="entry name" value="EAL domain-like"/>
    <property type="match status" value="1"/>
</dbReference>
<name>A0A502GNE2_9GAMM</name>